<gene>
    <name evidence="3" type="primary">Mo03962</name>
    <name evidence="3" type="ORF">E5Q_03962</name>
</gene>
<keyword evidence="4" id="KW-1185">Reference proteome</keyword>
<accession>G7E2U0</accession>
<name>G7E2U0_MIXOS</name>
<dbReference type="AlphaFoldDB" id="G7E2U0"/>
<evidence type="ECO:0000313" key="3">
    <source>
        <dbReference type="EMBL" id="GAA97284.1"/>
    </source>
</evidence>
<dbReference type="PANTHER" id="PTHR24320:SF152">
    <property type="entry name" value="SHORT-CHAIN DEHYDROGENASE_REDUCTASE FAMILY PROTEIN"/>
    <property type="match status" value="1"/>
</dbReference>
<evidence type="ECO:0000256" key="2">
    <source>
        <dbReference type="ARBA" id="ARBA00023002"/>
    </source>
</evidence>
<dbReference type="HOGENOM" id="CLU_523839_0_0_1"/>
<dbReference type="Pfam" id="PF00106">
    <property type="entry name" value="adh_short"/>
    <property type="match status" value="1"/>
</dbReference>
<dbReference type="SUPFAM" id="SSF51735">
    <property type="entry name" value="NAD(P)-binding Rossmann-fold domains"/>
    <property type="match status" value="1"/>
</dbReference>
<dbReference type="GO" id="GO:0016491">
    <property type="term" value="F:oxidoreductase activity"/>
    <property type="evidence" value="ECO:0007669"/>
    <property type="project" value="UniProtKB-KW"/>
</dbReference>
<proteinExistence type="inferred from homology"/>
<comment type="caution">
    <text evidence="3">The sequence shown here is derived from an EMBL/GenBank/DDBJ whole genome shotgun (WGS) entry which is preliminary data.</text>
</comment>
<organism evidence="3 4">
    <name type="scientific">Mixia osmundae (strain CBS 9802 / IAM 14324 / JCM 22182 / KY 12970)</name>
    <dbReference type="NCBI Taxonomy" id="764103"/>
    <lineage>
        <taxon>Eukaryota</taxon>
        <taxon>Fungi</taxon>
        <taxon>Dikarya</taxon>
        <taxon>Basidiomycota</taxon>
        <taxon>Pucciniomycotina</taxon>
        <taxon>Mixiomycetes</taxon>
        <taxon>Mixiales</taxon>
        <taxon>Mixiaceae</taxon>
        <taxon>Mixia</taxon>
    </lineage>
</organism>
<reference evidence="3 4" key="1">
    <citation type="journal article" date="2011" name="J. Gen. Appl. Microbiol.">
        <title>Draft genome sequencing of the enigmatic basidiomycete Mixia osmundae.</title>
        <authorList>
            <person name="Nishida H."/>
            <person name="Nagatsuka Y."/>
            <person name="Sugiyama J."/>
        </authorList>
    </citation>
    <scope>NUCLEOTIDE SEQUENCE [LARGE SCALE GENOMIC DNA]</scope>
    <source>
        <strain evidence="4">CBS 9802 / IAM 14324 / JCM 22182 / KY 12970</strain>
    </source>
</reference>
<protein>
    <recommendedName>
        <fullName evidence="5">F-box domain-containing protein</fullName>
    </recommendedName>
</protein>
<dbReference type="Gene3D" id="3.40.50.720">
    <property type="entry name" value="NAD(P)-binding Rossmann-like Domain"/>
    <property type="match status" value="1"/>
</dbReference>
<dbReference type="eggNOG" id="KOG1208">
    <property type="taxonomic scope" value="Eukaryota"/>
</dbReference>
<reference evidence="3 4" key="2">
    <citation type="journal article" date="2012" name="Open Biol.">
        <title>Characteristics of nucleosomes and linker DNA regions on the genome of the basidiomycete Mixia osmundae revealed by mono- and dinucleosome mapping.</title>
        <authorList>
            <person name="Nishida H."/>
            <person name="Kondo S."/>
            <person name="Matsumoto T."/>
            <person name="Suzuki Y."/>
            <person name="Yoshikawa H."/>
            <person name="Taylor T.D."/>
            <person name="Sugiyama J."/>
        </authorList>
    </citation>
    <scope>NUCLEOTIDE SEQUENCE [LARGE SCALE GENOMIC DNA]</scope>
    <source>
        <strain evidence="4">CBS 9802 / IAM 14324 / JCM 22182 / KY 12970</strain>
    </source>
</reference>
<keyword evidence="2" id="KW-0560">Oxidoreductase</keyword>
<evidence type="ECO:0000313" key="4">
    <source>
        <dbReference type="Proteomes" id="UP000009131"/>
    </source>
</evidence>
<dbReference type="OrthoDB" id="9876299at2759"/>
<dbReference type="PANTHER" id="PTHR24320">
    <property type="entry name" value="RETINOL DEHYDROGENASE"/>
    <property type="match status" value="1"/>
</dbReference>
<dbReference type="EMBL" id="BABT02000117">
    <property type="protein sequence ID" value="GAA97284.1"/>
    <property type="molecule type" value="Genomic_DNA"/>
</dbReference>
<comment type="similarity">
    <text evidence="1">Belongs to the short-chain dehydrogenases/reductases (SDR) family.</text>
</comment>
<evidence type="ECO:0008006" key="5">
    <source>
        <dbReference type="Google" id="ProtNLM"/>
    </source>
</evidence>
<dbReference type="Proteomes" id="UP000009131">
    <property type="component" value="Unassembled WGS sequence"/>
</dbReference>
<sequence>MTGGATGVGARAIRALVSQGIKAKIHFTYNRSSPDALLFCETDETSLHAHQLDLAQLTSVRSWASALQRDLASIDVLVLNAAIINQQRKQGILGYVEEVLVNHLSQHYLIQLLRPLLSKGSRIVFVGSELHRKALNQDLNEQVRFDSTVAHDSTASYATTKALLMLSAQYWHRTLAADGIQVCAVSPGFVPSTGLSRNASWPARVAMKWLIHYAPFAKTEEQGGALIARAMTAPLPASQKLVYFQHTGTERGLDERTEDRVLQEKWRLSKIAPAVLDKPLSTSHQFDAHAHTAVRMVSMGPSTVHFLPAGQDNSPSDYHGGANPSQAKPLAGLLSLPNELLFDIAQRVGQDSVSDVISLSKINKKLCSIVDEHLCRTVIGERKSTDRGNTALQIAHHRAKYSCVGCHKHSACIKHVAIDPAHPEEGRLPICCWCYDSAVSPLRNQCHPVRPNNETEKRAAAWRKQMELRRGYPRLFGASWLPIDQLPPWTTHEFINMVVAFIHPECMTYKTMQSYECQFA</sequence>
<dbReference type="InterPro" id="IPR036291">
    <property type="entry name" value="NAD(P)-bd_dom_sf"/>
</dbReference>
<dbReference type="InParanoid" id="G7E2U0"/>
<dbReference type="InterPro" id="IPR002347">
    <property type="entry name" value="SDR_fam"/>
</dbReference>
<evidence type="ECO:0000256" key="1">
    <source>
        <dbReference type="ARBA" id="ARBA00006484"/>
    </source>
</evidence>
<dbReference type="STRING" id="764103.G7E2U0"/>